<keyword evidence="1" id="KW-1133">Transmembrane helix</keyword>
<evidence type="ECO:0000256" key="1">
    <source>
        <dbReference type="SAM" id="Phobius"/>
    </source>
</evidence>
<dbReference type="PANTHER" id="PTHR36153:SF1">
    <property type="entry name" value="TYPE VI SECRETION SYSTEM COMPONENT TSSM1"/>
    <property type="match status" value="1"/>
</dbReference>
<dbReference type="Pfam" id="PF06761">
    <property type="entry name" value="IcmF-related"/>
    <property type="match status" value="1"/>
</dbReference>
<dbReference type="EMBL" id="LT629787">
    <property type="protein sequence ID" value="SDT88509.1"/>
    <property type="molecule type" value="Genomic_DNA"/>
</dbReference>
<evidence type="ECO:0000313" key="5">
    <source>
        <dbReference type="EMBL" id="SDT88509.1"/>
    </source>
</evidence>
<name>A0A1H2E0J6_9GAMM</name>
<evidence type="ECO:0000259" key="2">
    <source>
        <dbReference type="Pfam" id="PF06744"/>
    </source>
</evidence>
<dbReference type="AlphaFoldDB" id="A0A1H2E0J6"/>
<accession>A0A1H2E0J6</accession>
<feature type="transmembrane region" description="Helical" evidence="1">
    <location>
        <begin position="456"/>
        <end position="477"/>
    </location>
</feature>
<feature type="transmembrane region" description="Helical" evidence="1">
    <location>
        <begin position="49"/>
        <end position="69"/>
    </location>
</feature>
<feature type="domain" description="Type VI secretion system IcmF C-terminal" evidence="2">
    <location>
        <begin position="1075"/>
        <end position="1180"/>
    </location>
</feature>
<proteinExistence type="predicted"/>
<protein>
    <submittedName>
        <fullName evidence="5">Type VI secretion system protein ImpL</fullName>
    </submittedName>
</protein>
<dbReference type="InterPro" id="IPR027417">
    <property type="entry name" value="P-loop_NTPase"/>
</dbReference>
<dbReference type="Pfam" id="PF06744">
    <property type="entry name" value="IcmF_C"/>
    <property type="match status" value="1"/>
</dbReference>
<dbReference type="STRING" id="1434072.SAMN05216210_0175"/>
<dbReference type="NCBIfam" id="TIGR03348">
    <property type="entry name" value="VI_IcmF"/>
    <property type="match status" value="1"/>
</dbReference>
<reference evidence="6" key="1">
    <citation type="submission" date="2016-10" db="EMBL/GenBank/DDBJ databases">
        <authorList>
            <person name="Varghese N."/>
            <person name="Submissions S."/>
        </authorList>
    </citation>
    <scope>NUCLEOTIDE SEQUENCE [LARGE SCALE GENOMIC DNA]</scope>
    <source>
        <strain evidence="6">CECT 8338</strain>
    </source>
</reference>
<dbReference type="Pfam" id="PF14331">
    <property type="entry name" value="IcmF-related_N"/>
    <property type="match status" value="1"/>
</dbReference>
<dbReference type="PANTHER" id="PTHR36153">
    <property type="entry name" value="INNER MEMBRANE PROTEIN-RELATED"/>
    <property type="match status" value="1"/>
</dbReference>
<feature type="transmembrane region" description="Helical" evidence="1">
    <location>
        <begin position="9"/>
        <end position="29"/>
    </location>
</feature>
<dbReference type="InterPro" id="IPR025743">
    <property type="entry name" value="TssM1_N"/>
</dbReference>
<dbReference type="InterPro" id="IPR009612">
    <property type="entry name" value="IcmF-rel"/>
</dbReference>
<dbReference type="InterPro" id="IPR053156">
    <property type="entry name" value="T6SS_TssM-like"/>
</dbReference>
<keyword evidence="1" id="KW-0472">Membrane</keyword>
<evidence type="ECO:0000259" key="3">
    <source>
        <dbReference type="Pfam" id="PF06761"/>
    </source>
</evidence>
<dbReference type="InterPro" id="IPR017731">
    <property type="entry name" value="TssM1-like"/>
</dbReference>
<keyword evidence="1" id="KW-0812">Transmembrane</keyword>
<gene>
    <name evidence="5" type="ORF">SAMN05216210_0175</name>
</gene>
<sequence>MMRRLYRLIFNRITFIIIGIIAFTAFIWYAGPLFAFAEWRPLAPVFNRLVVIGVVYFLILLRVLIYFWVAKRMNAKLMNAMAGISKNDGPEDSVHQESIDSISSHFVKAMGQLKTMKMASGNEGFWQRLRKRYVYQLPWYVFIGAPGSGKTTALVNSGLSFPLEESTGKDSIKGIGGTRQCDWWFSDEAVLIDTAGRYTTQDSDASLDKAEWDGFLNLLKKYRPKQPLNGAILTISIQDLLGEDAEGRAQHMKRLRARLNELNSGLGIVLPVYVLVTKADLLGGFNEYFSALNREERAQVWGFTLPCNDNGRVADKAELLREMDQLTKRLHDDLPKLMLHENELSRRARAYSLPQNFANVSPLLCDLVAEVFTNNQFTDNVLLRGVYFTSGTQEGTPFDRVLSVLGNNLGCDARVTLQSSPVKGKSFFLEDLLKKVIFREAHLAGRNLKAERREAFLNYCGHGLVIASLAITCALWISSYKKNTDHLEFVDSKVDFLEGDLDALRETRGQSLYEIIQVLDQMDMLADSRQFVFDQPPYSHRFGLYQGYKVHSASDLKYKATLESTLLPRVIKRLEYILSQPAEGNLEVSYEALKAYLMFYDAMHYDANDLYDFVIADWHANLPASIQGAQRDRMDYHLRNLLFHDYVASPFQLDEGMVKSKRSELAAYSFAHRAYSRIKRSLTEAVTGEFNVAQAAGPQAMLVFSRESGKPLTSGIPLLYTYNGYHKLFLPEISSALGALHREESWVLGNAGHIETDFRDEIFQSSLQRDVKRLYLHEYVNQWEEYLADIRLINTTSMTQSLEVARVLSAPDSPVAQFLRSVAKETHLLAGTQKTSNDQYSLLGRAKMRVTTTMSDVERVAGPDIFQRRGDIEQLELIVDDRFQPIRRMVEGDGGAVPLDSVINMFNDLYMTLSSTDAAARSGVTSATLASPQGVDLTRVRAEAAQLPVPLRTMLENLADASDQQISGSTHKSLSGELESRIGRFCRTAVNGRYPFQRGSSRDVTTADFTRLFSHGGMFDQFFQEHLRQRVDTTAPVWTMRQAGGVNVPVHSFQRAARIRDVMFQHGSAAPQMAFTFKVIEMDASIAFANFDFDGQVFRYAHGPQMQYQVKWPGPRGATQVRVELADSSGQRASVVKEGPWAALRFFDEAENRRSGGPEKFISTFVVNGNKLVLEVTASSVESPFMLSDFTNFRCPVL</sequence>
<feature type="domain" description="IcmF-related" evidence="3">
    <location>
        <begin position="518"/>
        <end position="826"/>
    </location>
</feature>
<organism evidence="5 6">
    <name type="scientific">Halopseudomonas salegens</name>
    <dbReference type="NCBI Taxonomy" id="1434072"/>
    <lineage>
        <taxon>Bacteria</taxon>
        <taxon>Pseudomonadati</taxon>
        <taxon>Pseudomonadota</taxon>
        <taxon>Gammaproteobacteria</taxon>
        <taxon>Pseudomonadales</taxon>
        <taxon>Pseudomonadaceae</taxon>
        <taxon>Halopseudomonas</taxon>
    </lineage>
</organism>
<keyword evidence="6" id="KW-1185">Reference proteome</keyword>
<dbReference type="InterPro" id="IPR010623">
    <property type="entry name" value="IcmF_C"/>
</dbReference>
<dbReference type="Proteomes" id="UP000243924">
    <property type="component" value="Chromosome I"/>
</dbReference>
<feature type="domain" description="Type VI secretion system component TssM1 N-terminal" evidence="4">
    <location>
        <begin position="208"/>
        <end position="463"/>
    </location>
</feature>
<dbReference type="SUPFAM" id="SSF52540">
    <property type="entry name" value="P-loop containing nucleoside triphosphate hydrolases"/>
    <property type="match status" value="1"/>
</dbReference>
<evidence type="ECO:0000313" key="6">
    <source>
        <dbReference type="Proteomes" id="UP000243924"/>
    </source>
</evidence>
<dbReference type="OrthoDB" id="9758229at2"/>
<dbReference type="RefSeq" id="WP_092383221.1">
    <property type="nucleotide sequence ID" value="NZ_LT629787.1"/>
</dbReference>
<evidence type="ECO:0000259" key="4">
    <source>
        <dbReference type="Pfam" id="PF14331"/>
    </source>
</evidence>